<name>A0A015MK97_RHIIW</name>
<evidence type="ECO:0000313" key="1">
    <source>
        <dbReference type="EMBL" id="EXX67258.1"/>
    </source>
</evidence>
<dbReference type="AlphaFoldDB" id="A0A015MK97"/>
<comment type="caution">
    <text evidence="1">The sequence shown here is derived from an EMBL/GenBank/DDBJ whole genome shotgun (WGS) entry which is preliminary data.</text>
</comment>
<keyword evidence="2" id="KW-1185">Reference proteome</keyword>
<dbReference type="OrthoDB" id="2342679at2759"/>
<dbReference type="Proteomes" id="UP000022910">
    <property type="component" value="Unassembled WGS sequence"/>
</dbReference>
<evidence type="ECO:0000313" key="2">
    <source>
        <dbReference type="Proteomes" id="UP000022910"/>
    </source>
</evidence>
<accession>A0A015MK97</accession>
<dbReference type="HOGENOM" id="CLU_2251525_0_0_1"/>
<dbReference type="EMBL" id="JEMT01017890">
    <property type="protein sequence ID" value="EXX67258.1"/>
    <property type="molecule type" value="Genomic_DNA"/>
</dbReference>
<reference evidence="1 2" key="1">
    <citation type="submission" date="2014-02" db="EMBL/GenBank/DDBJ databases">
        <title>Single nucleus genome sequencing reveals high similarity among nuclei of an endomycorrhizal fungus.</title>
        <authorList>
            <person name="Lin K."/>
            <person name="Geurts R."/>
            <person name="Zhang Z."/>
            <person name="Limpens E."/>
            <person name="Saunders D.G."/>
            <person name="Mu D."/>
            <person name="Pang E."/>
            <person name="Cao H."/>
            <person name="Cha H."/>
            <person name="Lin T."/>
            <person name="Zhou Q."/>
            <person name="Shang Y."/>
            <person name="Li Y."/>
            <person name="Ivanov S."/>
            <person name="Sharma T."/>
            <person name="Velzen R.V."/>
            <person name="Ruijter N.D."/>
            <person name="Aanen D.K."/>
            <person name="Win J."/>
            <person name="Kamoun S."/>
            <person name="Bisseling T."/>
            <person name="Huang S."/>
        </authorList>
    </citation>
    <scope>NUCLEOTIDE SEQUENCE [LARGE SCALE GENOMIC DNA]</scope>
    <source>
        <strain evidence="2">DAOM197198w</strain>
    </source>
</reference>
<gene>
    <name evidence="1" type="ORF">RirG_116050</name>
</gene>
<sequence>MIIQNCWLKTDILPSTSDDNISDMDSNYTEDIEESNFEALEYIFNNLPEVAEVQEYLQQLDSSIPIEDHLSDEQIVNLIQFEEMECENKDTLRLQAKPHNKRKT</sequence>
<protein>
    <submittedName>
        <fullName evidence="1">Uncharacterized protein</fullName>
    </submittedName>
</protein>
<proteinExistence type="predicted"/>
<organism evidence="1 2">
    <name type="scientific">Rhizophagus irregularis (strain DAOM 197198w)</name>
    <name type="common">Glomus intraradices</name>
    <dbReference type="NCBI Taxonomy" id="1432141"/>
    <lineage>
        <taxon>Eukaryota</taxon>
        <taxon>Fungi</taxon>
        <taxon>Fungi incertae sedis</taxon>
        <taxon>Mucoromycota</taxon>
        <taxon>Glomeromycotina</taxon>
        <taxon>Glomeromycetes</taxon>
        <taxon>Glomerales</taxon>
        <taxon>Glomeraceae</taxon>
        <taxon>Rhizophagus</taxon>
    </lineage>
</organism>